<evidence type="ECO:0000259" key="4">
    <source>
        <dbReference type="PROSITE" id="PS51910"/>
    </source>
</evidence>
<dbReference type="EMBL" id="CP010525">
    <property type="protein sequence ID" value="AJO22700.1"/>
    <property type="molecule type" value="Genomic_DNA"/>
</dbReference>
<dbReference type="PATRIC" id="fig|1398.18.peg.1910"/>
<dbReference type="Gene3D" id="3.10.50.10">
    <property type="match status" value="1"/>
</dbReference>
<dbReference type="Pfam" id="PF01476">
    <property type="entry name" value="LysM"/>
    <property type="match status" value="3"/>
</dbReference>
<dbReference type="CDD" id="cd00118">
    <property type="entry name" value="LysM"/>
    <property type="match status" value="3"/>
</dbReference>
<name>A0A0C5CB78_HEYCO</name>
<reference evidence="7" key="2">
    <citation type="submission" date="2015-01" db="EMBL/GenBank/DDBJ databases">
        <title>Comparative genome analysis of Bacillus coagulans HM-08, Clostridium butyricum HM-68, Bacillus subtilis HM-66 and Bacillus paralicheniformis BL-09.</title>
        <authorList>
            <person name="Zhang H."/>
        </authorList>
    </citation>
    <scope>NUCLEOTIDE SEQUENCE [LARGE SCALE GENOMIC DNA]</scope>
    <source>
        <strain evidence="7">HM-08</strain>
    </source>
</reference>
<dbReference type="InterPro" id="IPR001223">
    <property type="entry name" value="Glyco_hydro18_cat"/>
</dbReference>
<dbReference type="PROSITE" id="PS51910">
    <property type="entry name" value="GH18_2"/>
    <property type="match status" value="1"/>
</dbReference>
<dbReference type="GO" id="GO:0070492">
    <property type="term" value="F:oligosaccharide binding"/>
    <property type="evidence" value="ECO:0007669"/>
    <property type="project" value="TreeGrafter"/>
</dbReference>
<gene>
    <name evidence="6" type="ORF">HMPREF3213_02654</name>
    <name evidence="5" type="ORF">SB48_HM08orf03017</name>
</gene>
<dbReference type="InterPro" id="IPR011583">
    <property type="entry name" value="Chitinase_II/V-like_cat"/>
</dbReference>
<dbReference type="InterPro" id="IPR018392">
    <property type="entry name" value="LysM"/>
</dbReference>
<dbReference type="AlphaFoldDB" id="A0A0C5CB78"/>
<reference evidence="8" key="3">
    <citation type="submission" date="2016-01" db="EMBL/GenBank/DDBJ databases">
        <authorList>
            <person name="Mitreva M."/>
            <person name="Pepin K.H."/>
            <person name="Mihindukulasuriya K.A."/>
            <person name="Fulton R."/>
            <person name="Fronick C."/>
            <person name="O'Laughlin M."/>
            <person name="Miner T."/>
            <person name="Herter B."/>
            <person name="Rosa B.A."/>
            <person name="Cordes M."/>
            <person name="Tomlinson C."/>
            <person name="Wollam A."/>
            <person name="Palsikar V.B."/>
            <person name="Mardis E.R."/>
            <person name="Wilson R.K."/>
        </authorList>
    </citation>
    <scope>NUCLEOTIDE SEQUENCE [LARGE SCALE GENOMIC DNA]</scope>
    <source>
        <strain evidence="8">GED7749B</strain>
    </source>
</reference>
<evidence type="ECO:0000313" key="5">
    <source>
        <dbReference type="EMBL" id="AJO22700.1"/>
    </source>
</evidence>
<organism evidence="6 8">
    <name type="scientific">Heyndrickxia coagulans</name>
    <name type="common">Weizmannia coagulans</name>
    <dbReference type="NCBI Taxonomy" id="1398"/>
    <lineage>
        <taxon>Bacteria</taxon>
        <taxon>Bacillati</taxon>
        <taxon>Bacillota</taxon>
        <taxon>Bacilli</taxon>
        <taxon>Bacillales</taxon>
        <taxon>Bacillaceae</taxon>
        <taxon>Heyndrickxia</taxon>
    </lineage>
</organism>
<accession>A0A0C5CB78</accession>
<dbReference type="GO" id="GO:0016798">
    <property type="term" value="F:hydrolase activity, acting on glycosyl bonds"/>
    <property type="evidence" value="ECO:0007669"/>
    <property type="project" value="UniProtKB-KW"/>
</dbReference>
<evidence type="ECO:0000313" key="7">
    <source>
        <dbReference type="Proteomes" id="UP000032024"/>
    </source>
</evidence>
<proteinExistence type="predicted"/>
<dbReference type="Gene3D" id="3.20.20.80">
    <property type="entry name" value="Glycosidases"/>
    <property type="match status" value="1"/>
</dbReference>
<dbReference type="SUPFAM" id="SSF51445">
    <property type="entry name" value="(Trans)glycosidases"/>
    <property type="match status" value="1"/>
</dbReference>
<feature type="domain" description="GH18" evidence="4">
    <location>
        <begin position="150"/>
        <end position="470"/>
    </location>
</feature>
<evidence type="ECO:0000259" key="3">
    <source>
        <dbReference type="PROSITE" id="PS51782"/>
    </source>
</evidence>
<dbReference type="InterPro" id="IPR041704">
    <property type="entry name" value="CFLE_GH18"/>
</dbReference>
<reference evidence="5" key="1">
    <citation type="submission" date="2015-01" db="EMBL/GenBank/DDBJ databases">
        <title>Comparative genome analysis of Bacillus coagulans HM-08, Clostridium butyricum HM-68, Bacillus subtilis HM-66 and Bacillus licheniformis BL-09.</title>
        <authorList>
            <person name="Zhang H."/>
        </authorList>
    </citation>
    <scope>NUCLEOTIDE SEQUENCE [LARGE SCALE GENOMIC DNA]</scope>
    <source>
        <strain evidence="5">HM-08</strain>
    </source>
</reference>
<dbReference type="EMBL" id="LRPN01000116">
    <property type="protein sequence ID" value="KWZ79550.1"/>
    <property type="molecule type" value="Genomic_DNA"/>
</dbReference>
<feature type="domain" description="LysM" evidence="3">
    <location>
        <begin position="3"/>
        <end position="47"/>
    </location>
</feature>
<dbReference type="SUPFAM" id="SSF54106">
    <property type="entry name" value="LysM domain"/>
    <property type="match status" value="3"/>
</dbReference>
<dbReference type="PANTHER" id="PTHR46066">
    <property type="entry name" value="CHITINASE DOMAIN-CONTAINING PROTEIN 1 FAMILY MEMBER"/>
    <property type="match status" value="1"/>
</dbReference>
<dbReference type="CDD" id="cd02874">
    <property type="entry name" value="GH18_CFLE_spore_hydrolase"/>
    <property type="match status" value="1"/>
</dbReference>
<dbReference type="SMART" id="SM00636">
    <property type="entry name" value="Glyco_18"/>
    <property type="match status" value="1"/>
</dbReference>
<dbReference type="GO" id="GO:0005975">
    <property type="term" value="P:carbohydrate metabolic process"/>
    <property type="evidence" value="ECO:0007669"/>
    <property type="project" value="InterPro"/>
</dbReference>
<protein>
    <submittedName>
        <fullName evidence="5">Glycoside hydrolase family protein</fullName>
    </submittedName>
    <submittedName>
        <fullName evidence="6">LysM domain protein</fullName>
    </submittedName>
</protein>
<dbReference type="GO" id="GO:0012505">
    <property type="term" value="C:endomembrane system"/>
    <property type="evidence" value="ECO:0007669"/>
    <property type="project" value="TreeGrafter"/>
</dbReference>
<dbReference type="STRING" id="1398.AB434_3375"/>
<keyword evidence="1 5" id="KW-0378">Hydrolase</keyword>
<feature type="domain" description="LysM" evidence="3">
    <location>
        <begin position="99"/>
        <end position="142"/>
    </location>
</feature>
<sequence>MMEIYTVQQGDTLWRIANRLDADLAQLFLANGLTASSPLVPGQALAVPDRFFQYIVQEGDQLGTIAARLGVLAQALINANQLRNPASLFPGQVLFIPYRNHTVKQGETLYGIARTYGADMGAIMQANRLPGTALSAGQVLRIPAPRRPVKEVNAYTTGFGAAGTAEVYQLGPYFTYLSPFRHTFREDGSLTPLNDRSVLQAAEANGVLPLLILANFTSEGFSSDLAARLLRNEALQETLISNLLATIRQKGYRGVNFDFEYVYPEDRDRYTAFLRRVARRFRPEGLLVSTALAPKISGTQPGLLYEAHDYGAHGAIVDFVILMTYEWGWAGGRPRAIAPIPEVRRVLDYAVTVIPRNKIMMGAPLYGRDWRIPWRAGTTARTISPHEALSLAARYGADIRYHPTDQAPYFRYTDASGQQHEVWFEDARSMRAKINLLNEYGLRGISYWVLGNPFPENWVVQQALIQARKR</sequence>
<dbReference type="PROSITE" id="PS51782">
    <property type="entry name" value="LYSM"/>
    <property type="match status" value="3"/>
</dbReference>
<keyword evidence="7" id="KW-1185">Reference proteome</keyword>
<dbReference type="Proteomes" id="UP000070376">
    <property type="component" value="Unassembled WGS sequence"/>
</dbReference>
<keyword evidence="2" id="KW-0326">Glycosidase</keyword>
<dbReference type="Pfam" id="PF00704">
    <property type="entry name" value="Glyco_hydro_18"/>
    <property type="match status" value="1"/>
</dbReference>
<dbReference type="GO" id="GO:0008061">
    <property type="term" value="F:chitin binding"/>
    <property type="evidence" value="ECO:0007669"/>
    <property type="project" value="InterPro"/>
</dbReference>
<dbReference type="Gene3D" id="3.10.350.10">
    <property type="entry name" value="LysM domain"/>
    <property type="match status" value="3"/>
</dbReference>
<reference evidence="6" key="4">
    <citation type="submission" date="2016-01" db="EMBL/GenBank/DDBJ databases">
        <authorList>
            <person name="Oliw E.H."/>
        </authorList>
    </citation>
    <scope>NUCLEOTIDE SEQUENCE [LARGE SCALE GENOMIC DNA]</scope>
    <source>
        <strain evidence="6">GED7749B</strain>
    </source>
</reference>
<feature type="domain" description="LysM" evidence="3">
    <location>
        <begin position="52"/>
        <end position="96"/>
    </location>
</feature>
<dbReference type="SMART" id="SM00257">
    <property type="entry name" value="LysM"/>
    <property type="match status" value="3"/>
</dbReference>
<dbReference type="InterPro" id="IPR017853">
    <property type="entry name" value="GH"/>
</dbReference>
<dbReference type="InterPro" id="IPR036779">
    <property type="entry name" value="LysM_dom_sf"/>
</dbReference>
<dbReference type="PANTHER" id="PTHR46066:SF2">
    <property type="entry name" value="CHITINASE DOMAIN-CONTAINING PROTEIN 1"/>
    <property type="match status" value="1"/>
</dbReference>
<evidence type="ECO:0000313" key="6">
    <source>
        <dbReference type="EMBL" id="KWZ79550.1"/>
    </source>
</evidence>
<evidence type="ECO:0000313" key="8">
    <source>
        <dbReference type="Proteomes" id="UP000070376"/>
    </source>
</evidence>
<evidence type="ECO:0000256" key="1">
    <source>
        <dbReference type="ARBA" id="ARBA00022801"/>
    </source>
</evidence>
<dbReference type="InterPro" id="IPR029070">
    <property type="entry name" value="Chitinase_insertion_sf"/>
</dbReference>
<dbReference type="Proteomes" id="UP000032024">
    <property type="component" value="Chromosome"/>
</dbReference>
<evidence type="ECO:0000256" key="2">
    <source>
        <dbReference type="ARBA" id="ARBA00023295"/>
    </source>
</evidence>